<keyword evidence="4" id="KW-1185">Reference proteome</keyword>
<dbReference type="Gene3D" id="1.25.40.10">
    <property type="entry name" value="Tetratricopeptide repeat domain"/>
    <property type="match status" value="1"/>
</dbReference>
<dbReference type="OrthoDB" id="793001at2"/>
<accession>A0A365Y5T3</accession>
<dbReference type="AlphaFoldDB" id="A0A365Y5T3"/>
<sequence>MHMRSSLLKTVFVAGVLFSQVTMAQDARELYNTATNFMRNGDYSNAVLVLNQALQLEPDNFEFRKQLGFTFYLKGDLNKAKSVIEPLLSKKEADVQVFQIAGNIYKGREEWKTVQKMYDKALRKFPNSGELYNDNGSLQMGFKMYDAALRSWLKGIEQDPGFPGNYYNATKTYYYSNTPLWSIIYGEIFMNMESFTTRTAEVRNIVLESYKRLFNDPSLLDSMVPEEEGKKGRKGRSEDSFIQAYKQCLGKQLSVITGGVDPDALIMARTRFLLDWYSNQSGRYPYSLFDFQQKMLQQGMFESYNHWLFGPAANQAAYKAWIALHKQDYDDFLKYQRNHPLKPRPEEYYNDGKFTLINAGY</sequence>
<dbReference type="Pfam" id="PF13414">
    <property type="entry name" value="TPR_11"/>
    <property type="match status" value="1"/>
</dbReference>
<evidence type="ECO:0000256" key="2">
    <source>
        <dbReference type="SAM" id="SignalP"/>
    </source>
</evidence>
<dbReference type="PROSITE" id="PS50005">
    <property type="entry name" value="TPR"/>
    <property type="match status" value="1"/>
</dbReference>
<keyword evidence="2" id="KW-0732">Signal</keyword>
<organism evidence="3 4">
    <name type="scientific">Chitinophaga flava</name>
    <dbReference type="NCBI Taxonomy" id="2259036"/>
    <lineage>
        <taxon>Bacteria</taxon>
        <taxon>Pseudomonadati</taxon>
        <taxon>Bacteroidota</taxon>
        <taxon>Chitinophagia</taxon>
        <taxon>Chitinophagales</taxon>
        <taxon>Chitinophagaceae</taxon>
        <taxon>Chitinophaga</taxon>
    </lineage>
</organism>
<dbReference type="Proteomes" id="UP000253410">
    <property type="component" value="Unassembled WGS sequence"/>
</dbReference>
<comment type="caution">
    <text evidence="3">The sequence shown here is derived from an EMBL/GenBank/DDBJ whole genome shotgun (WGS) entry which is preliminary data.</text>
</comment>
<name>A0A365Y5T3_9BACT</name>
<dbReference type="SUPFAM" id="SSF48452">
    <property type="entry name" value="TPR-like"/>
    <property type="match status" value="1"/>
</dbReference>
<dbReference type="EMBL" id="QFFJ01000001">
    <property type="protein sequence ID" value="RBL93869.1"/>
    <property type="molecule type" value="Genomic_DNA"/>
</dbReference>
<evidence type="ECO:0000256" key="1">
    <source>
        <dbReference type="PROSITE-ProRule" id="PRU00339"/>
    </source>
</evidence>
<feature type="repeat" description="TPR" evidence="1">
    <location>
        <begin position="27"/>
        <end position="60"/>
    </location>
</feature>
<gene>
    <name evidence="3" type="ORF">DF182_15370</name>
</gene>
<evidence type="ECO:0000313" key="4">
    <source>
        <dbReference type="Proteomes" id="UP000253410"/>
    </source>
</evidence>
<feature type="chain" id="PRO_5016801688" evidence="2">
    <location>
        <begin position="25"/>
        <end position="361"/>
    </location>
</feature>
<evidence type="ECO:0000313" key="3">
    <source>
        <dbReference type="EMBL" id="RBL93869.1"/>
    </source>
</evidence>
<keyword evidence="1" id="KW-0802">TPR repeat</keyword>
<proteinExistence type="predicted"/>
<dbReference type="InterPro" id="IPR019734">
    <property type="entry name" value="TPR_rpt"/>
</dbReference>
<protein>
    <submittedName>
        <fullName evidence="3">Uncharacterized protein</fullName>
    </submittedName>
</protein>
<dbReference type="SMART" id="SM00028">
    <property type="entry name" value="TPR"/>
    <property type="match status" value="3"/>
</dbReference>
<feature type="signal peptide" evidence="2">
    <location>
        <begin position="1"/>
        <end position="24"/>
    </location>
</feature>
<reference evidence="3 4" key="1">
    <citation type="submission" date="2018-05" db="EMBL/GenBank/DDBJ databases">
        <title>Chitinophaga sp. K3CV102501T nov., isolated from isolated from a monsoon evergreen broad-leaved forest soil.</title>
        <authorList>
            <person name="Lv Y."/>
        </authorList>
    </citation>
    <scope>NUCLEOTIDE SEQUENCE [LARGE SCALE GENOMIC DNA]</scope>
    <source>
        <strain evidence="3 4">GDMCC 1.1325</strain>
    </source>
</reference>
<dbReference type="InterPro" id="IPR011990">
    <property type="entry name" value="TPR-like_helical_dom_sf"/>
</dbReference>